<organism evidence="2">
    <name type="scientific">Trichuris suis</name>
    <name type="common">pig whipworm</name>
    <dbReference type="NCBI Taxonomy" id="68888"/>
    <lineage>
        <taxon>Eukaryota</taxon>
        <taxon>Metazoa</taxon>
        <taxon>Ecdysozoa</taxon>
        <taxon>Nematoda</taxon>
        <taxon>Enoplea</taxon>
        <taxon>Dorylaimia</taxon>
        <taxon>Trichinellida</taxon>
        <taxon>Trichuridae</taxon>
        <taxon>Trichuris</taxon>
    </lineage>
</organism>
<feature type="compositionally biased region" description="Basic and acidic residues" evidence="1">
    <location>
        <begin position="8"/>
        <end position="22"/>
    </location>
</feature>
<accession>A0A085N4R0</accession>
<name>A0A085N4R0_9BILA</name>
<sequence>MSCTRSRRCLEKKLKQPTERSERRRTRPTQALTGEQWTARIAMNYGYKNCTFQMQKCTLLERKTPRLSGAQGNRCKM</sequence>
<proteinExistence type="predicted"/>
<reference evidence="2" key="1">
    <citation type="journal article" date="2014" name="Nat. Genet.">
        <title>Genome and transcriptome of the porcine whipworm Trichuris suis.</title>
        <authorList>
            <person name="Jex A.R."/>
            <person name="Nejsum P."/>
            <person name="Schwarz E.M."/>
            <person name="Hu L."/>
            <person name="Young N.D."/>
            <person name="Hall R.S."/>
            <person name="Korhonen P.K."/>
            <person name="Liao S."/>
            <person name="Thamsborg S."/>
            <person name="Xia J."/>
            <person name="Xu P."/>
            <person name="Wang S."/>
            <person name="Scheerlinck J.P."/>
            <person name="Hofmann A."/>
            <person name="Sternberg P.W."/>
            <person name="Wang J."/>
            <person name="Gasser R.B."/>
        </authorList>
    </citation>
    <scope>NUCLEOTIDE SEQUENCE [LARGE SCALE GENOMIC DNA]</scope>
    <source>
        <strain evidence="2">DCEP-RM93F</strain>
    </source>
</reference>
<gene>
    <name evidence="2" type="ORF">M514_23303</name>
</gene>
<dbReference type="EMBL" id="KL367555">
    <property type="protein sequence ID" value="KFD64456.1"/>
    <property type="molecule type" value="Genomic_DNA"/>
</dbReference>
<evidence type="ECO:0000256" key="1">
    <source>
        <dbReference type="SAM" id="MobiDB-lite"/>
    </source>
</evidence>
<feature type="region of interest" description="Disordered" evidence="1">
    <location>
        <begin position="1"/>
        <end position="32"/>
    </location>
</feature>
<protein>
    <submittedName>
        <fullName evidence="2">Uncharacterized protein</fullName>
    </submittedName>
</protein>
<evidence type="ECO:0000313" key="2">
    <source>
        <dbReference type="EMBL" id="KFD64456.1"/>
    </source>
</evidence>
<dbReference type="Proteomes" id="UP000030758">
    <property type="component" value="Unassembled WGS sequence"/>
</dbReference>
<dbReference type="AlphaFoldDB" id="A0A085N4R0"/>